<name>W1PK32_AMBTC</name>
<accession>W1PK32</accession>
<feature type="non-terminal residue" evidence="2">
    <location>
        <position position="1"/>
    </location>
</feature>
<feature type="region of interest" description="Disordered" evidence="1">
    <location>
        <begin position="52"/>
        <end position="72"/>
    </location>
</feature>
<organism evidence="2 3">
    <name type="scientific">Amborella trichopoda</name>
    <dbReference type="NCBI Taxonomy" id="13333"/>
    <lineage>
        <taxon>Eukaryota</taxon>
        <taxon>Viridiplantae</taxon>
        <taxon>Streptophyta</taxon>
        <taxon>Embryophyta</taxon>
        <taxon>Tracheophyta</taxon>
        <taxon>Spermatophyta</taxon>
        <taxon>Magnoliopsida</taxon>
        <taxon>Amborellales</taxon>
        <taxon>Amborellaceae</taxon>
        <taxon>Amborella</taxon>
    </lineage>
</organism>
<keyword evidence="3" id="KW-1185">Reference proteome</keyword>
<sequence length="168" mass="17347">ACPPKPALQPEQPFWPTGRHASAQQPSASSSLIPCGMRPLVTAEDGLLLTFSPKAPSTPHVESPWPSNGSKPPVNASGPLPVNPGNLAVSLLVELLFVVALAFASFCHRNGQASLDLSTRVAITLLPATIIPSLSLPLSPDCDSLPLGSSASTRLSLSIHAPPCQLAP</sequence>
<proteinExistence type="predicted"/>
<feature type="compositionally biased region" description="Low complexity" evidence="1">
    <location>
        <begin position="21"/>
        <end position="31"/>
    </location>
</feature>
<evidence type="ECO:0000313" key="2">
    <source>
        <dbReference type="EMBL" id="ERN10342.1"/>
    </source>
</evidence>
<dbReference type="AlphaFoldDB" id="W1PK32"/>
<evidence type="ECO:0000256" key="1">
    <source>
        <dbReference type="SAM" id="MobiDB-lite"/>
    </source>
</evidence>
<reference evidence="3" key="1">
    <citation type="journal article" date="2013" name="Science">
        <title>The Amborella genome and the evolution of flowering plants.</title>
        <authorList>
            <consortium name="Amborella Genome Project"/>
        </authorList>
    </citation>
    <scope>NUCLEOTIDE SEQUENCE [LARGE SCALE GENOMIC DNA]</scope>
</reference>
<dbReference type="HOGENOM" id="CLU_1590606_0_0_1"/>
<dbReference type="EMBL" id="KI392852">
    <property type="protein sequence ID" value="ERN10342.1"/>
    <property type="molecule type" value="Genomic_DNA"/>
</dbReference>
<gene>
    <name evidence="2" type="ORF">AMTR_s00026p00052480</name>
</gene>
<evidence type="ECO:0000313" key="3">
    <source>
        <dbReference type="Proteomes" id="UP000017836"/>
    </source>
</evidence>
<protein>
    <submittedName>
        <fullName evidence="2">Uncharacterized protein</fullName>
    </submittedName>
</protein>
<feature type="region of interest" description="Disordered" evidence="1">
    <location>
        <begin position="1"/>
        <end position="31"/>
    </location>
</feature>
<dbReference type="Proteomes" id="UP000017836">
    <property type="component" value="Unassembled WGS sequence"/>
</dbReference>